<organism evidence="1 2">
    <name type="scientific">Photobacterium rosenbergii</name>
    <dbReference type="NCBI Taxonomy" id="294936"/>
    <lineage>
        <taxon>Bacteria</taxon>
        <taxon>Pseudomonadati</taxon>
        <taxon>Pseudomonadota</taxon>
        <taxon>Gammaproteobacteria</taxon>
        <taxon>Vibrionales</taxon>
        <taxon>Vibrionaceae</taxon>
        <taxon>Photobacterium</taxon>
    </lineage>
</organism>
<reference evidence="1 2" key="1">
    <citation type="submission" date="2023-10" db="EMBL/GenBank/DDBJ databases">
        <title>Marine bacteria isolated from horseshoe crab.</title>
        <authorList>
            <person name="Cheng T.H."/>
        </authorList>
    </citation>
    <scope>NUCLEOTIDE SEQUENCE [LARGE SCALE GENOMIC DNA]</scope>
    <source>
        <strain evidence="1 2">HSC6</strain>
    </source>
</reference>
<evidence type="ECO:0000313" key="1">
    <source>
        <dbReference type="EMBL" id="MDV5170442.1"/>
    </source>
</evidence>
<sequence length="85" mass="9716">MAVGLQLTAVIKPMGKPFPTLLTSRHWSRKLFHAPFSYLQGDLAYSASIIHHLNGSCVLYPFAELRLVRHFYSFSMKMAAIHHRC</sequence>
<name>A0ABU3ZK98_9GAMM</name>
<dbReference type="EMBL" id="JAWJZI010000005">
    <property type="protein sequence ID" value="MDV5170442.1"/>
    <property type="molecule type" value="Genomic_DNA"/>
</dbReference>
<comment type="caution">
    <text evidence="1">The sequence shown here is derived from an EMBL/GenBank/DDBJ whole genome shotgun (WGS) entry which is preliminary data.</text>
</comment>
<protein>
    <submittedName>
        <fullName evidence="1">Uncharacterized protein</fullName>
    </submittedName>
</protein>
<dbReference type="RefSeq" id="WP_317523249.1">
    <property type="nucleotide sequence ID" value="NZ_JAWJZI010000005.1"/>
</dbReference>
<dbReference type="Proteomes" id="UP001186452">
    <property type="component" value="Unassembled WGS sequence"/>
</dbReference>
<evidence type="ECO:0000313" key="2">
    <source>
        <dbReference type="Proteomes" id="UP001186452"/>
    </source>
</evidence>
<keyword evidence="2" id="KW-1185">Reference proteome</keyword>
<gene>
    <name evidence="1" type="ORF">R2X38_15675</name>
</gene>
<accession>A0ABU3ZK98</accession>
<proteinExistence type="predicted"/>